<comment type="caution">
    <text evidence="1">The sequence shown here is derived from an EMBL/GenBank/DDBJ whole genome shotgun (WGS) entry which is preliminary data.</text>
</comment>
<evidence type="ECO:0008006" key="3">
    <source>
        <dbReference type="Google" id="ProtNLM"/>
    </source>
</evidence>
<dbReference type="EMBL" id="JAAAXX010000001">
    <property type="protein sequence ID" value="KAF2394958.1"/>
    <property type="molecule type" value="Genomic_DNA"/>
</dbReference>
<organism evidence="1 2">
    <name type="scientific">Pseudomonas frederiksbergensis</name>
    <dbReference type="NCBI Taxonomy" id="104087"/>
    <lineage>
        <taxon>Bacteria</taxon>
        <taxon>Pseudomonadati</taxon>
        <taxon>Pseudomonadota</taxon>
        <taxon>Gammaproteobacteria</taxon>
        <taxon>Pseudomonadales</taxon>
        <taxon>Pseudomonadaceae</taxon>
        <taxon>Pseudomonas</taxon>
    </lineage>
</organism>
<dbReference type="GO" id="GO:0008237">
    <property type="term" value="F:metallopeptidase activity"/>
    <property type="evidence" value="ECO:0007669"/>
    <property type="project" value="InterPro"/>
</dbReference>
<name>A0A6L5C2X6_9PSED</name>
<accession>A0A6L5C2X6</accession>
<evidence type="ECO:0000313" key="1">
    <source>
        <dbReference type="EMBL" id="KAF2394958.1"/>
    </source>
</evidence>
<protein>
    <recommendedName>
        <fullName evidence="3">Toxin</fullName>
    </recommendedName>
</protein>
<evidence type="ECO:0000313" key="2">
    <source>
        <dbReference type="Proteomes" id="UP000475265"/>
    </source>
</evidence>
<dbReference type="Gene3D" id="3.40.390.10">
    <property type="entry name" value="Collagenase (Catalytic Domain)"/>
    <property type="match status" value="1"/>
</dbReference>
<reference evidence="1 2" key="1">
    <citation type="submission" date="2019-12" db="EMBL/GenBank/DDBJ databases">
        <title>Endophytic bacteria associated with Panax ginseng seedlings.</title>
        <authorList>
            <person name="Park J.M."/>
            <person name="Shin R."/>
            <person name="Jo S.H."/>
        </authorList>
    </citation>
    <scope>NUCLEOTIDE SEQUENCE [LARGE SCALE GENOMIC DNA]</scope>
    <source>
        <strain evidence="1 2">PgKB32</strain>
    </source>
</reference>
<dbReference type="Proteomes" id="UP000475265">
    <property type="component" value="Unassembled WGS sequence"/>
</dbReference>
<sequence length="1593" mass="178074">MTAPPLPYFFDEAETAAIARQPGDREKALNFSIDDLKWLKAVYLATDTARLAHTPGMQVQRILLTPDSGAAISLAGAFSMSRPNDGEATLYTPWKGLIKYADISDLKSTIKRWLGETAGKRELLRYLSIEQRCTVLAANNLSVSTQSVEGAVFQDQQTVIERNQHHNITTMLAELIKCPTLRSMLDDALKNALIRHFPGLDQRRTRLDSFAGNAPQRQLSSLSLSEAVLHYYLNNQWPEGDTRVFVHPARNANIDADNLAWEVAIKDIAQSLTPHLRSLLDTFWNSPMGNGLARSEFFAQSLGDTYCVDLMLKRQQGILSSEEYLRLMDVTLAGTDDLPASNDPVRIEKVQITAPLKHYVEPACTLMIGTDKANAFLYTQTRGVETSGNLGQIKNTLLGMMKSEGHDDNLFNFLALEERGLFLSFEEQQRLIVGVPIAGPVFAHWVADVMAKQRQNLSYALSRYRESAGVLDPHALLDNALDVRALLDKRLLAIDAHGRWSTRADQRWSAQPATVRADSAKQQLALLASVDNSLRQQLQIHPAIPGTVTTLAQAEDGVRASLELLKPKFAHTLSTALRSELKLRSLSRTLGSVEQAMVQTVLDTPVRLKRAALNGFLPDVFSLELKSDGAAPLKLASCFALTERGGLDPEHSGKTVLWTPALGFETFPSLTPMRAELNRRLLSDFERHGLLENLQRDERVPGRSYTLAPLQLIQEDFLEHLQKSHVRLDKTFVERALASNLPTQHRADLLNLTALAVPKTGLQQATDIAQSLITRQKLPAWLANASLEDQILHTELLAQYLNNVTDDKDYLSGIRSLERTAHHELYKQLKADKHDIDPDTVEIRISARATSDARTQSLPTFALIHLHNLDTLSFKPASLTQKALPTGLDETYIKNLIRNLKPGEHQRVELTQAFAPSHADAATRRQRFAAQLPWQLLHYAHTEKLQERLSATGFDLIRQVIDMPDAIARDAVEGSNAIIRPLELSGASNEPAIKVPGVYLIGPEKDADGPHVLLAPYSPEHGVKEYLSESTLLTELKTGGALQRWVLNSLSPADRARCKTRLAATGTPASLASSPIKGSLFKQLFKDNAELLARLLGCQSDTNGQSEWATIKHVLGEDLDQALTFVSGKLAYPITVWRSYRDVKASADDLQQHKWAAALQAFIRGMAQLATLRESMDTREPSTPDADTATTSERIDITAPARTRLQRHESTDADLGTLTLDSKSGLYSDATNKQHYAPIDGKVYPIKKRGKRWIIRSDKGDGPYATQNASKHWMLDVEPQAQRYNLLRRLKTWDTVNYGMNVQADGMIEIRQLFPVRARLIDEGLDLATTYAWNSFRNLQLLKTSPTRTTPVNLVIREFMDVPEVLPEHVTMIEKVVLEILGALLDPTLRQEKSTRFVIGRAKEDPENVFAFAIPSDHRNTIYLAEKFFFPKFDFYRNYLKDASFPISAHARAATLIHELSHMICKTEDIAYLDAPRPFVDLIETTSLRAIELRTALETLQNKALSSRTPLTELFTVFNSEDDIWEDFGDTTFELTDRRLKHVLRLTGKNTLDEARVIFMSNATVRLAVQLGNADSVSWLICQLGRQLYTRTP</sequence>
<dbReference type="InterPro" id="IPR024079">
    <property type="entry name" value="MetalloPept_cat_dom_sf"/>
</dbReference>
<gene>
    <name evidence="1" type="ORF">FX983_02941</name>
</gene>
<proteinExistence type="predicted"/>
<dbReference type="RefSeq" id="WP_163909981.1">
    <property type="nucleotide sequence ID" value="NZ_JAAAXX010000001.1"/>
</dbReference>